<gene>
    <name evidence="1" type="ORF">RPERSI_LOCUS18082</name>
</gene>
<evidence type="ECO:0000313" key="1">
    <source>
        <dbReference type="EMBL" id="CAG8784516.1"/>
    </source>
</evidence>
<comment type="caution">
    <text evidence="1">The sequence shown here is derived from an EMBL/GenBank/DDBJ whole genome shotgun (WGS) entry which is preliminary data.</text>
</comment>
<dbReference type="Proteomes" id="UP000789920">
    <property type="component" value="Unassembled WGS sequence"/>
</dbReference>
<feature type="non-terminal residue" evidence="1">
    <location>
        <position position="1"/>
    </location>
</feature>
<evidence type="ECO:0000313" key="2">
    <source>
        <dbReference type="Proteomes" id="UP000789920"/>
    </source>
</evidence>
<keyword evidence="2" id="KW-1185">Reference proteome</keyword>
<reference evidence="1" key="1">
    <citation type="submission" date="2021-06" db="EMBL/GenBank/DDBJ databases">
        <authorList>
            <person name="Kallberg Y."/>
            <person name="Tangrot J."/>
            <person name="Rosling A."/>
        </authorList>
    </citation>
    <scope>NUCLEOTIDE SEQUENCE</scope>
    <source>
        <strain evidence="1">MA461A</strain>
    </source>
</reference>
<sequence>VDNTTLFYERDNNGINKQAFEISKNDNICKKINEIIRKNTKQKGFVVVGCDSTTDILPDAKIKFYLTANFETRNDHRQKQFNMIC</sequence>
<feature type="non-terminal residue" evidence="1">
    <location>
        <position position="85"/>
    </location>
</feature>
<organism evidence="1 2">
    <name type="scientific">Racocetra persica</name>
    <dbReference type="NCBI Taxonomy" id="160502"/>
    <lineage>
        <taxon>Eukaryota</taxon>
        <taxon>Fungi</taxon>
        <taxon>Fungi incertae sedis</taxon>
        <taxon>Mucoromycota</taxon>
        <taxon>Glomeromycotina</taxon>
        <taxon>Glomeromycetes</taxon>
        <taxon>Diversisporales</taxon>
        <taxon>Gigasporaceae</taxon>
        <taxon>Racocetra</taxon>
    </lineage>
</organism>
<name>A0ACA9RB56_9GLOM</name>
<protein>
    <submittedName>
        <fullName evidence="1">25356_t:CDS:1</fullName>
    </submittedName>
</protein>
<accession>A0ACA9RB56</accession>
<proteinExistence type="predicted"/>
<dbReference type="EMBL" id="CAJVQC010047288">
    <property type="protein sequence ID" value="CAG8784516.1"/>
    <property type="molecule type" value="Genomic_DNA"/>
</dbReference>